<evidence type="ECO:0000259" key="4">
    <source>
        <dbReference type="Pfam" id="PF03968"/>
    </source>
</evidence>
<dbReference type="NCBIfam" id="TIGR03002">
    <property type="entry name" value="outer_YhbN_LptA"/>
    <property type="match status" value="1"/>
</dbReference>
<reference evidence="5 6" key="1">
    <citation type="submission" date="2015-07" db="EMBL/GenBank/DDBJ databases">
        <authorList>
            <person name="Noorani M."/>
        </authorList>
    </citation>
    <scope>NUCLEOTIDE SEQUENCE [LARGE SCALE GENOMIC DNA]</scope>
    <source>
        <strain evidence="5 6">KCTC 42284</strain>
    </source>
</reference>
<dbReference type="InterPro" id="IPR052037">
    <property type="entry name" value="LPS_export_LptA"/>
</dbReference>
<name>A0A0K0XTK5_9GAMM</name>
<dbReference type="InterPro" id="IPR014340">
    <property type="entry name" value="LptA"/>
</dbReference>
<keyword evidence="6" id="KW-1185">Reference proteome</keyword>
<keyword evidence="1" id="KW-0813">Transport</keyword>
<feature type="domain" description="Organic solvent tolerance-like N-terminal" evidence="4">
    <location>
        <begin position="17"/>
        <end position="126"/>
    </location>
</feature>
<dbReference type="GO" id="GO:0009279">
    <property type="term" value="C:cell outer membrane"/>
    <property type="evidence" value="ECO:0007669"/>
    <property type="project" value="TreeGrafter"/>
</dbReference>
<dbReference type="AlphaFoldDB" id="A0A0K0XTK5"/>
<dbReference type="GO" id="GO:0017089">
    <property type="term" value="F:glycolipid transfer activity"/>
    <property type="evidence" value="ECO:0007669"/>
    <property type="project" value="TreeGrafter"/>
</dbReference>
<organism evidence="5 6">
    <name type="scientific">Wenzhouxiangella marina</name>
    <dbReference type="NCBI Taxonomy" id="1579979"/>
    <lineage>
        <taxon>Bacteria</taxon>
        <taxon>Pseudomonadati</taxon>
        <taxon>Pseudomonadota</taxon>
        <taxon>Gammaproteobacteria</taxon>
        <taxon>Chromatiales</taxon>
        <taxon>Wenzhouxiangellaceae</taxon>
        <taxon>Wenzhouxiangella</taxon>
    </lineage>
</organism>
<dbReference type="Proteomes" id="UP000066624">
    <property type="component" value="Chromosome"/>
</dbReference>
<dbReference type="Pfam" id="PF03968">
    <property type="entry name" value="LptD_N"/>
    <property type="match status" value="1"/>
</dbReference>
<evidence type="ECO:0000313" key="6">
    <source>
        <dbReference type="Proteomes" id="UP000066624"/>
    </source>
</evidence>
<dbReference type="KEGG" id="wma:WM2015_637"/>
<dbReference type="GO" id="GO:0030288">
    <property type="term" value="C:outer membrane-bounded periplasmic space"/>
    <property type="evidence" value="ECO:0007669"/>
    <property type="project" value="TreeGrafter"/>
</dbReference>
<dbReference type="PATRIC" id="fig|1579979.3.peg.645"/>
<keyword evidence="3" id="KW-0574">Periplasm</keyword>
<dbReference type="Gene3D" id="2.60.450.10">
    <property type="entry name" value="Lipopolysaccharide (LPS) transport protein A like domain"/>
    <property type="match status" value="1"/>
</dbReference>
<proteinExistence type="predicted"/>
<sequence>MTQAALADDPPALPIEIFGDNGRLDVPTGAYVLTGNVRILRGTLTVTADEARSFNGEDGRIARVELYGNPTRWDDVLEDGSEVRGRSDQILYDFTTNLITMLGNAEIQNVQGEFSGQQLVYDLDTQSLVGDGGVRLLIEPDTAEAATERLQSNDGDGDG</sequence>
<evidence type="ECO:0000313" key="5">
    <source>
        <dbReference type="EMBL" id="AKS41018.1"/>
    </source>
</evidence>
<dbReference type="STRING" id="1579979.WM2015_637"/>
<evidence type="ECO:0000256" key="1">
    <source>
        <dbReference type="ARBA" id="ARBA00022448"/>
    </source>
</evidence>
<keyword evidence="2" id="KW-0732">Signal</keyword>
<gene>
    <name evidence="5" type="ORF">WM2015_637</name>
</gene>
<evidence type="ECO:0000256" key="3">
    <source>
        <dbReference type="ARBA" id="ARBA00022764"/>
    </source>
</evidence>
<dbReference type="GO" id="GO:0015920">
    <property type="term" value="P:lipopolysaccharide transport"/>
    <property type="evidence" value="ECO:0007669"/>
    <property type="project" value="InterPro"/>
</dbReference>
<dbReference type="InterPro" id="IPR005653">
    <property type="entry name" value="OstA-like_N"/>
</dbReference>
<dbReference type="EMBL" id="CP012154">
    <property type="protein sequence ID" value="AKS41018.1"/>
    <property type="molecule type" value="Genomic_DNA"/>
</dbReference>
<dbReference type="PANTHER" id="PTHR36504:SF1">
    <property type="entry name" value="LIPOPOLYSACCHARIDE EXPORT SYSTEM PROTEIN LPTA"/>
    <property type="match status" value="1"/>
</dbReference>
<evidence type="ECO:0000256" key="2">
    <source>
        <dbReference type="ARBA" id="ARBA00022729"/>
    </source>
</evidence>
<accession>A0A0K0XTK5</accession>
<protein>
    <recommendedName>
        <fullName evidence="4">Organic solvent tolerance-like N-terminal domain-containing protein</fullName>
    </recommendedName>
</protein>
<dbReference type="GO" id="GO:0001530">
    <property type="term" value="F:lipopolysaccharide binding"/>
    <property type="evidence" value="ECO:0007669"/>
    <property type="project" value="InterPro"/>
</dbReference>
<dbReference type="PANTHER" id="PTHR36504">
    <property type="entry name" value="LIPOPOLYSACCHARIDE EXPORT SYSTEM PROTEIN LPTA"/>
    <property type="match status" value="1"/>
</dbReference>